<keyword evidence="8 13" id="KW-1133">Transmembrane helix</keyword>
<comment type="subcellular location">
    <subcellularLocation>
        <location evidence="1">Membrane</location>
        <topology evidence="1">Multi-pass membrane protein</topology>
    </subcellularLocation>
</comment>
<protein>
    <submittedName>
        <fullName evidence="14">DUF1211 domain-containing protein</fullName>
    </submittedName>
</protein>
<evidence type="ECO:0000256" key="5">
    <source>
        <dbReference type="ARBA" id="ARBA00022692"/>
    </source>
</evidence>
<evidence type="ECO:0000313" key="14">
    <source>
        <dbReference type="EMBL" id="TXD72044.1"/>
    </source>
</evidence>
<comment type="similarity">
    <text evidence="2">Belongs to the TMEM175 family.</text>
</comment>
<evidence type="ECO:0000256" key="8">
    <source>
        <dbReference type="ARBA" id="ARBA00022989"/>
    </source>
</evidence>
<evidence type="ECO:0000256" key="6">
    <source>
        <dbReference type="ARBA" id="ARBA00022826"/>
    </source>
</evidence>
<keyword evidence="15" id="KW-1185">Reference proteome</keyword>
<feature type="transmembrane region" description="Helical" evidence="13">
    <location>
        <begin position="116"/>
        <end position="138"/>
    </location>
</feature>
<evidence type="ECO:0000256" key="7">
    <source>
        <dbReference type="ARBA" id="ARBA00022958"/>
    </source>
</evidence>
<evidence type="ECO:0000256" key="13">
    <source>
        <dbReference type="SAM" id="Phobius"/>
    </source>
</evidence>
<dbReference type="InterPro" id="IPR010617">
    <property type="entry name" value="TMEM175-like"/>
</dbReference>
<evidence type="ECO:0000256" key="4">
    <source>
        <dbReference type="ARBA" id="ARBA00022538"/>
    </source>
</evidence>
<evidence type="ECO:0000256" key="9">
    <source>
        <dbReference type="ARBA" id="ARBA00023065"/>
    </source>
</evidence>
<dbReference type="OrthoDB" id="7626281at2"/>
<reference evidence="14 15" key="1">
    <citation type="submission" date="2019-08" db="EMBL/GenBank/DDBJ databases">
        <title>Genome of Aequorivita antarctica SW49 (type strain).</title>
        <authorList>
            <person name="Bowman J.P."/>
        </authorList>
    </citation>
    <scope>NUCLEOTIDE SEQUENCE [LARGE SCALE GENOMIC DNA]</scope>
    <source>
        <strain evidence="14 15">SW49</strain>
    </source>
</reference>
<dbReference type="RefSeq" id="WP_111845273.1">
    <property type="nucleotide sequence ID" value="NZ_UEGI01000015.1"/>
</dbReference>
<keyword evidence="4" id="KW-0633">Potassium transport</keyword>
<evidence type="ECO:0000256" key="12">
    <source>
        <dbReference type="ARBA" id="ARBA00034430"/>
    </source>
</evidence>
<keyword evidence="5 13" id="KW-0812">Transmembrane</keyword>
<feature type="transmembrane region" description="Helical" evidence="13">
    <location>
        <begin position="12"/>
        <end position="31"/>
    </location>
</feature>
<keyword evidence="7" id="KW-0630">Potassium</keyword>
<comment type="catalytic activity">
    <reaction evidence="12">
        <text>K(+)(in) = K(+)(out)</text>
        <dbReference type="Rhea" id="RHEA:29463"/>
        <dbReference type="ChEBI" id="CHEBI:29103"/>
    </reaction>
</comment>
<evidence type="ECO:0000256" key="10">
    <source>
        <dbReference type="ARBA" id="ARBA00023136"/>
    </source>
</evidence>
<evidence type="ECO:0000313" key="15">
    <source>
        <dbReference type="Proteomes" id="UP000321497"/>
    </source>
</evidence>
<accession>A0A5C6YWN7</accession>
<proteinExistence type="inferred from homology"/>
<evidence type="ECO:0000256" key="2">
    <source>
        <dbReference type="ARBA" id="ARBA00006920"/>
    </source>
</evidence>
<keyword evidence="10 13" id="KW-0472">Membrane</keyword>
<organism evidence="14 15">
    <name type="scientific">Aequorivita antarctica</name>
    <dbReference type="NCBI Taxonomy" id="153266"/>
    <lineage>
        <taxon>Bacteria</taxon>
        <taxon>Pseudomonadati</taxon>
        <taxon>Bacteroidota</taxon>
        <taxon>Flavobacteriia</taxon>
        <taxon>Flavobacteriales</taxon>
        <taxon>Flavobacteriaceae</taxon>
        <taxon>Aequorivita</taxon>
    </lineage>
</organism>
<keyword evidence="9" id="KW-0406">Ion transport</keyword>
<dbReference type="GO" id="GO:0015252">
    <property type="term" value="F:proton channel activity"/>
    <property type="evidence" value="ECO:0007669"/>
    <property type="project" value="InterPro"/>
</dbReference>
<evidence type="ECO:0000256" key="1">
    <source>
        <dbReference type="ARBA" id="ARBA00004141"/>
    </source>
</evidence>
<dbReference type="AlphaFoldDB" id="A0A5C6YWN7"/>
<feature type="transmembrane region" description="Helical" evidence="13">
    <location>
        <begin position="182"/>
        <end position="198"/>
    </location>
</feature>
<dbReference type="EMBL" id="VORT01000010">
    <property type="protein sequence ID" value="TXD72044.1"/>
    <property type="molecule type" value="Genomic_DNA"/>
</dbReference>
<gene>
    <name evidence="14" type="ORF">ESU54_13375</name>
</gene>
<dbReference type="Proteomes" id="UP000321497">
    <property type="component" value="Unassembled WGS sequence"/>
</dbReference>
<comment type="caution">
    <text evidence="14">The sequence shown here is derived from an EMBL/GenBank/DDBJ whole genome shotgun (WGS) entry which is preliminary data.</text>
</comment>
<feature type="transmembrane region" description="Helical" evidence="13">
    <location>
        <begin position="159"/>
        <end position="176"/>
    </location>
</feature>
<evidence type="ECO:0000256" key="11">
    <source>
        <dbReference type="ARBA" id="ARBA00023303"/>
    </source>
</evidence>
<feature type="transmembrane region" description="Helical" evidence="13">
    <location>
        <begin position="51"/>
        <end position="74"/>
    </location>
</feature>
<dbReference type="Pfam" id="PF06736">
    <property type="entry name" value="TMEM175"/>
    <property type="match status" value="1"/>
</dbReference>
<dbReference type="PANTHER" id="PTHR31462:SF5">
    <property type="entry name" value="ENDOSOMAL_LYSOSOMAL PROTON CHANNEL TMEM175"/>
    <property type="match status" value="1"/>
</dbReference>
<feature type="transmembrane region" description="Helical" evidence="13">
    <location>
        <begin position="86"/>
        <end position="110"/>
    </location>
</feature>
<dbReference type="GO" id="GO:0005267">
    <property type="term" value="F:potassium channel activity"/>
    <property type="evidence" value="ECO:0007669"/>
    <property type="project" value="UniProtKB-KW"/>
</dbReference>
<dbReference type="PANTHER" id="PTHR31462">
    <property type="entry name" value="ENDOSOMAL/LYSOSOMAL POTASSIUM CHANNEL TMEM175"/>
    <property type="match status" value="1"/>
</dbReference>
<keyword evidence="6" id="KW-0631">Potassium channel</keyword>
<evidence type="ECO:0000256" key="3">
    <source>
        <dbReference type="ARBA" id="ARBA00022448"/>
    </source>
</evidence>
<keyword evidence="3" id="KW-0813">Transport</keyword>
<sequence length="206" mass="23699">MDDITFDKSRIIGFSDAIFSIAMTLLILEIAVPNVASVNEYGTWKILEARIPSFIGLVVSFLVTAIYWVAHLRLMKYVTDVDSKLLWLNIFLLLFVVLLPFSTAFYVGSFFLTGPYVFYCFNLAVIGLFNYLMIRYVVKKENGKTGLTGVLAKWHKARAINGILIWVISGILAFAFPIFSRFVFVFLFLIILLINRYYKKKMKRDL</sequence>
<keyword evidence="11" id="KW-0407">Ion channel</keyword>
<name>A0A5C6YWN7_9FLAO</name>
<dbReference type="GO" id="GO:0016020">
    <property type="term" value="C:membrane"/>
    <property type="evidence" value="ECO:0007669"/>
    <property type="project" value="UniProtKB-SubCell"/>
</dbReference>